<keyword evidence="4" id="KW-1185">Reference proteome</keyword>
<organism evidence="3 4">
    <name type="scientific">Saponaria officinalis</name>
    <name type="common">Common soapwort</name>
    <name type="synonym">Lychnis saponaria</name>
    <dbReference type="NCBI Taxonomy" id="3572"/>
    <lineage>
        <taxon>Eukaryota</taxon>
        <taxon>Viridiplantae</taxon>
        <taxon>Streptophyta</taxon>
        <taxon>Embryophyta</taxon>
        <taxon>Tracheophyta</taxon>
        <taxon>Spermatophyta</taxon>
        <taxon>Magnoliopsida</taxon>
        <taxon>eudicotyledons</taxon>
        <taxon>Gunneridae</taxon>
        <taxon>Pentapetalae</taxon>
        <taxon>Caryophyllales</taxon>
        <taxon>Caryophyllaceae</taxon>
        <taxon>Caryophylleae</taxon>
        <taxon>Saponaria</taxon>
    </lineage>
</organism>
<name>A0AAW1GZZ1_SAPOF</name>
<reference evidence="3" key="1">
    <citation type="submission" date="2024-03" db="EMBL/GenBank/DDBJ databases">
        <title>WGS assembly of Saponaria officinalis var. Norfolk2.</title>
        <authorList>
            <person name="Jenkins J."/>
            <person name="Shu S."/>
            <person name="Grimwood J."/>
            <person name="Barry K."/>
            <person name="Goodstein D."/>
            <person name="Schmutz J."/>
            <person name="Leebens-Mack J."/>
            <person name="Osbourn A."/>
        </authorList>
    </citation>
    <scope>NUCLEOTIDE SEQUENCE [LARGE SCALE GENOMIC DNA]</scope>
    <source>
        <strain evidence="3">JIC</strain>
    </source>
</reference>
<dbReference type="EMBL" id="JBDFQZ010000013">
    <property type="protein sequence ID" value="KAK9669653.1"/>
    <property type="molecule type" value="Genomic_DNA"/>
</dbReference>
<accession>A0AAW1GZZ1</accession>
<protein>
    <recommendedName>
        <fullName evidence="2">F-box/LRR-repeat protein 15/At3g58940/PEG3-like LRR domain-containing protein</fullName>
    </recommendedName>
</protein>
<feature type="region of interest" description="Disordered" evidence="1">
    <location>
        <begin position="8"/>
        <end position="56"/>
    </location>
</feature>
<evidence type="ECO:0000313" key="4">
    <source>
        <dbReference type="Proteomes" id="UP001443914"/>
    </source>
</evidence>
<dbReference type="InterPro" id="IPR055411">
    <property type="entry name" value="LRR_FXL15/At3g58940/PEG3-like"/>
</dbReference>
<dbReference type="PANTHER" id="PTHR38926:SF2">
    <property type="entry name" value="F-BOX_LRR-REPEAT PROTEIN 21-RELATED"/>
    <property type="match status" value="1"/>
</dbReference>
<dbReference type="SUPFAM" id="SSF81383">
    <property type="entry name" value="F-box domain"/>
    <property type="match status" value="1"/>
</dbReference>
<dbReference type="Gene3D" id="3.80.10.10">
    <property type="entry name" value="Ribonuclease Inhibitor"/>
    <property type="match status" value="1"/>
</dbReference>
<dbReference type="InterPro" id="IPR036047">
    <property type="entry name" value="F-box-like_dom_sf"/>
</dbReference>
<feature type="compositionally biased region" description="Polar residues" evidence="1">
    <location>
        <begin position="9"/>
        <end position="19"/>
    </location>
</feature>
<feature type="compositionally biased region" description="Low complexity" evidence="1">
    <location>
        <begin position="27"/>
        <end position="36"/>
    </location>
</feature>
<dbReference type="Gene3D" id="1.20.1280.50">
    <property type="match status" value="1"/>
</dbReference>
<feature type="domain" description="F-box/LRR-repeat protein 15/At3g58940/PEG3-like LRR" evidence="2">
    <location>
        <begin position="230"/>
        <end position="273"/>
    </location>
</feature>
<dbReference type="Pfam" id="PF24758">
    <property type="entry name" value="LRR_At5g56370"/>
    <property type="match status" value="1"/>
</dbReference>
<dbReference type="PANTHER" id="PTHR38926">
    <property type="entry name" value="F-BOX DOMAIN CONTAINING PROTEIN, EXPRESSED"/>
    <property type="match status" value="1"/>
</dbReference>
<dbReference type="InterPro" id="IPR032675">
    <property type="entry name" value="LRR_dom_sf"/>
</dbReference>
<proteinExistence type="predicted"/>
<feature type="compositionally biased region" description="Basic residues" evidence="1">
    <location>
        <begin position="37"/>
        <end position="56"/>
    </location>
</feature>
<evidence type="ECO:0000313" key="3">
    <source>
        <dbReference type="EMBL" id="KAK9669653.1"/>
    </source>
</evidence>
<dbReference type="Proteomes" id="UP001443914">
    <property type="component" value="Unassembled WGS sequence"/>
</dbReference>
<dbReference type="CDD" id="cd22164">
    <property type="entry name" value="F-box_AtSKIP19-like"/>
    <property type="match status" value="1"/>
</dbReference>
<dbReference type="SUPFAM" id="SSF52047">
    <property type="entry name" value="RNI-like"/>
    <property type="match status" value="1"/>
</dbReference>
<evidence type="ECO:0000259" key="2">
    <source>
        <dbReference type="Pfam" id="PF24758"/>
    </source>
</evidence>
<evidence type="ECO:0000256" key="1">
    <source>
        <dbReference type="SAM" id="MobiDB-lite"/>
    </source>
</evidence>
<dbReference type="AlphaFoldDB" id="A0AAW1GZZ1"/>
<sequence length="373" mass="42645">MPYIWVPKSQLNPNPNSNPKIAAISQPSSSNSPKINPKNRKNRKNKNRKSKIKNKNKPNWLQLPEDVWFLIISKLDTIHIIENGQKVCRLFRKICIQPSMFRIIHMSLPDAFMDWATGANIITRYAVDRSAGELVDIYVEFCCDDDTLMYIVERSKNLKHLRIGHYNPISDDALIDAVRKLPMLEELEIIISGYCKETYEALGNACPSLKSFSLNNVGSRRDRYIYNEEALAISKSMPNLRRLQLIGSFMSNDGLNAILDGCPLLESLDLRACFKIDLSGSLGKRCDRITNLRRPNDSTSDYSHQACAEDHLMGNYFSGESLEWYDYGTDEWGDFDMDYDSDEYDDFFYGFDDFVDFALFAGGGFPGFDSESD</sequence>
<comment type="caution">
    <text evidence="3">The sequence shown here is derived from an EMBL/GenBank/DDBJ whole genome shotgun (WGS) entry which is preliminary data.</text>
</comment>
<gene>
    <name evidence="3" type="ORF">RND81_13G146200</name>
</gene>